<evidence type="ECO:0000313" key="2">
    <source>
        <dbReference type="Proteomes" id="UP000499080"/>
    </source>
</evidence>
<dbReference type="EMBL" id="BGPR01091035">
    <property type="protein sequence ID" value="GBM21694.1"/>
    <property type="molecule type" value="Genomic_DNA"/>
</dbReference>
<dbReference type="AlphaFoldDB" id="A0A4Y2E1E6"/>
<keyword evidence="2" id="KW-1185">Reference proteome</keyword>
<proteinExistence type="predicted"/>
<name>A0A4Y2E1E6_ARAVE</name>
<comment type="caution">
    <text evidence="1">The sequence shown here is derived from an EMBL/GenBank/DDBJ whole genome shotgun (WGS) entry which is preliminary data.</text>
</comment>
<evidence type="ECO:0000313" key="1">
    <source>
        <dbReference type="EMBL" id="GBM21694.1"/>
    </source>
</evidence>
<accession>A0A4Y2E1E6</accession>
<reference evidence="1 2" key="1">
    <citation type="journal article" date="2019" name="Sci. Rep.">
        <title>Orb-weaving spider Araneus ventricosus genome elucidates the spidroin gene catalogue.</title>
        <authorList>
            <person name="Kono N."/>
            <person name="Nakamura H."/>
            <person name="Ohtoshi R."/>
            <person name="Moran D.A.P."/>
            <person name="Shinohara A."/>
            <person name="Yoshida Y."/>
            <person name="Fujiwara M."/>
            <person name="Mori M."/>
            <person name="Tomita M."/>
            <person name="Arakawa K."/>
        </authorList>
    </citation>
    <scope>NUCLEOTIDE SEQUENCE [LARGE SCALE GENOMIC DNA]</scope>
</reference>
<sequence>MQETSVAFQSFLEVPEETGPKLVVHKRMHTGVEKRWDTCLSGDITKYPREANECSYAIGNKLSSYVFRAHYCKLFLTVEFPKTKEPGRSTTKANVAVYIYYCDAKDEFFLHVKML</sequence>
<gene>
    <name evidence="1" type="ORF">AVEN_197378_1</name>
</gene>
<protein>
    <submittedName>
        <fullName evidence="1">Uncharacterized protein</fullName>
    </submittedName>
</protein>
<organism evidence="1 2">
    <name type="scientific">Araneus ventricosus</name>
    <name type="common">Orbweaver spider</name>
    <name type="synonym">Epeira ventricosa</name>
    <dbReference type="NCBI Taxonomy" id="182803"/>
    <lineage>
        <taxon>Eukaryota</taxon>
        <taxon>Metazoa</taxon>
        <taxon>Ecdysozoa</taxon>
        <taxon>Arthropoda</taxon>
        <taxon>Chelicerata</taxon>
        <taxon>Arachnida</taxon>
        <taxon>Araneae</taxon>
        <taxon>Araneomorphae</taxon>
        <taxon>Entelegynae</taxon>
        <taxon>Araneoidea</taxon>
        <taxon>Araneidae</taxon>
        <taxon>Araneus</taxon>
    </lineage>
</organism>
<dbReference type="Proteomes" id="UP000499080">
    <property type="component" value="Unassembled WGS sequence"/>
</dbReference>